<reference evidence="1 2" key="2">
    <citation type="journal article" date="2022" name="Mol. Ecol. Resour.">
        <title>The genomes of chicory, endive, great burdock and yacon provide insights into Asteraceae paleo-polyploidization history and plant inulin production.</title>
        <authorList>
            <person name="Fan W."/>
            <person name="Wang S."/>
            <person name="Wang H."/>
            <person name="Wang A."/>
            <person name="Jiang F."/>
            <person name="Liu H."/>
            <person name="Zhao H."/>
            <person name="Xu D."/>
            <person name="Zhang Y."/>
        </authorList>
    </citation>
    <scope>NUCLEOTIDE SEQUENCE [LARGE SCALE GENOMIC DNA]</scope>
    <source>
        <strain evidence="2">cv. Punajuju</strain>
        <tissue evidence="1">Leaves</tissue>
    </source>
</reference>
<name>A0ACB9ADJ6_CICIN</name>
<sequence length="486" mass="53600">METKSRGRSGANGDDGGRSGANGDDGGWTKVNRRRRSVRPVNLDGRTTSFFVSNIPDGVNPLELKLICKNIYSGFSSLTDVYLAKKKDVNGHNFAFVRYRDVSNVNEIIESLNMVRCIDKVLIANVARFQRQPAKSLRHPPPPAAHGKFQHYPNPRSSFASRFRDGKSFADVVSGMPNGETEAIRAPMNAKPSAIISLNRNQEDLAWLDQASLVREVKNLETLSHIQSIIEEDGYCDAQTKYLEDWSPFCNSSDYPSDSSDDENIDGDEDDDEGVSDTWVHNDDAYEEGEIKEDNDTPGDHSTTPVDDQTNADASSEFVQSLPNDDQMQVNCADEPNGPNVNPIPHFPIFSPIEPHDPSTNRSNGAGDTVPLTNVNASPLFTPSKRRKLDMRNSRFNPYRRPPSPVDRTNGQGSSSPSIDLNRVIPPPPSHCDRPDANDSSASISSFSKEIEHTIHIGNQLGFGIDEGNEIFREVMCGDGSINPQL</sequence>
<accession>A0ACB9ADJ6</accession>
<proteinExistence type="predicted"/>
<protein>
    <submittedName>
        <fullName evidence="1">Uncharacterized protein</fullName>
    </submittedName>
</protein>
<keyword evidence="2" id="KW-1185">Reference proteome</keyword>
<dbReference type="EMBL" id="CM042015">
    <property type="protein sequence ID" value="KAI3708299.1"/>
    <property type="molecule type" value="Genomic_DNA"/>
</dbReference>
<comment type="caution">
    <text evidence="1">The sequence shown here is derived from an EMBL/GenBank/DDBJ whole genome shotgun (WGS) entry which is preliminary data.</text>
</comment>
<evidence type="ECO:0000313" key="1">
    <source>
        <dbReference type="EMBL" id="KAI3708299.1"/>
    </source>
</evidence>
<organism evidence="1 2">
    <name type="scientific">Cichorium intybus</name>
    <name type="common">Chicory</name>
    <dbReference type="NCBI Taxonomy" id="13427"/>
    <lineage>
        <taxon>Eukaryota</taxon>
        <taxon>Viridiplantae</taxon>
        <taxon>Streptophyta</taxon>
        <taxon>Embryophyta</taxon>
        <taxon>Tracheophyta</taxon>
        <taxon>Spermatophyta</taxon>
        <taxon>Magnoliopsida</taxon>
        <taxon>eudicotyledons</taxon>
        <taxon>Gunneridae</taxon>
        <taxon>Pentapetalae</taxon>
        <taxon>asterids</taxon>
        <taxon>campanulids</taxon>
        <taxon>Asterales</taxon>
        <taxon>Asteraceae</taxon>
        <taxon>Cichorioideae</taxon>
        <taxon>Cichorieae</taxon>
        <taxon>Cichoriinae</taxon>
        <taxon>Cichorium</taxon>
    </lineage>
</organism>
<evidence type="ECO:0000313" key="2">
    <source>
        <dbReference type="Proteomes" id="UP001055811"/>
    </source>
</evidence>
<reference evidence="2" key="1">
    <citation type="journal article" date="2022" name="Mol. Ecol. Resour.">
        <title>The genomes of chicory, endive, great burdock and yacon provide insights into Asteraceae palaeo-polyploidization history and plant inulin production.</title>
        <authorList>
            <person name="Fan W."/>
            <person name="Wang S."/>
            <person name="Wang H."/>
            <person name="Wang A."/>
            <person name="Jiang F."/>
            <person name="Liu H."/>
            <person name="Zhao H."/>
            <person name="Xu D."/>
            <person name="Zhang Y."/>
        </authorList>
    </citation>
    <scope>NUCLEOTIDE SEQUENCE [LARGE SCALE GENOMIC DNA]</scope>
    <source>
        <strain evidence="2">cv. Punajuju</strain>
    </source>
</reference>
<gene>
    <name evidence="1" type="ORF">L2E82_37466</name>
</gene>
<dbReference type="Proteomes" id="UP001055811">
    <property type="component" value="Linkage Group LG07"/>
</dbReference>